<gene>
    <name evidence="1" type="ORF">G8O67_003401</name>
</gene>
<dbReference type="SUPFAM" id="SSF143737">
    <property type="entry name" value="YeeU-like"/>
    <property type="match status" value="1"/>
</dbReference>
<dbReference type="Pfam" id="PF06154">
    <property type="entry name" value="CbeA_antitoxin"/>
    <property type="match status" value="1"/>
</dbReference>
<accession>A0A756I3L9</accession>
<name>A0A756I3L9_SALER</name>
<dbReference type="Gene3D" id="3.30.450.20">
    <property type="entry name" value="PAS domain"/>
    <property type="match status" value="1"/>
</dbReference>
<protein>
    <submittedName>
        <fullName evidence="1">Uncharacterized protein</fullName>
    </submittedName>
</protein>
<reference evidence="1" key="1">
    <citation type="journal article" date="2018" name="Genome Biol.">
        <title>SKESA: strategic k-mer extension for scrupulous assemblies.</title>
        <authorList>
            <person name="Souvorov A."/>
            <person name="Agarwala R."/>
            <person name="Lipman D.J."/>
        </authorList>
    </citation>
    <scope>NUCLEOTIDE SEQUENCE</scope>
    <source>
        <strain evidence="1">MA.CK_00/00002125</strain>
    </source>
</reference>
<dbReference type="GO" id="GO:0051495">
    <property type="term" value="P:positive regulation of cytoskeleton organization"/>
    <property type="evidence" value="ECO:0007669"/>
    <property type="project" value="InterPro"/>
</dbReference>
<comment type="caution">
    <text evidence="1">The sequence shown here is derived from an EMBL/GenBank/DDBJ whole genome shotgun (WGS) entry which is preliminary data.</text>
</comment>
<proteinExistence type="predicted"/>
<dbReference type="InterPro" id="IPR038025">
    <property type="entry name" value="CbeA_sf"/>
</dbReference>
<dbReference type="InterPro" id="IPR009320">
    <property type="entry name" value="Antitoxin_CbeA"/>
</dbReference>
<reference evidence="1" key="2">
    <citation type="submission" date="2020-02" db="EMBL/GenBank/DDBJ databases">
        <authorList>
            <consortium name="NCBI Pathogen Detection Project"/>
        </authorList>
    </citation>
    <scope>NUCLEOTIDE SEQUENCE</scope>
    <source>
        <strain evidence="1">MA.CK_00/00002125</strain>
    </source>
</reference>
<sequence length="27" mass="2957">MSPHSLTCEADTNGSHGYVYLTIYPAE</sequence>
<evidence type="ECO:0000313" key="1">
    <source>
        <dbReference type="EMBL" id="HAG0016083.1"/>
    </source>
</evidence>
<dbReference type="EMBL" id="DAAWYJ010000014">
    <property type="protein sequence ID" value="HAG0016083.1"/>
    <property type="molecule type" value="Genomic_DNA"/>
</dbReference>
<dbReference type="AlphaFoldDB" id="A0A756I3L9"/>
<organism evidence="1">
    <name type="scientific">Salmonella enterica</name>
    <name type="common">Salmonella choleraesuis</name>
    <dbReference type="NCBI Taxonomy" id="28901"/>
    <lineage>
        <taxon>Bacteria</taxon>
        <taxon>Pseudomonadati</taxon>
        <taxon>Pseudomonadota</taxon>
        <taxon>Gammaproteobacteria</taxon>
        <taxon>Enterobacterales</taxon>
        <taxon>Enterobacteriaceae</taxon>
        <taxon>Salmonella</taxon>
    </lineage>
</organism>